<keyword evidence="3" id="KW-1185">Reference proteome</keyword>
<dbReference type="STRING" id="6277.A0A498SNV7"/>
<dbReference type="Proteomes" id="UP000276991">
    <property type="component" value="Unassembled WGS sequence"/>
</dbReference>
<protein>
    <submittedName>
        <fullName evidence="2">Uncharacterized protein</fullName>
    </submittedName>
</protein>
<feature type="compositionally biased region" description="Low complexity" evidence="1">
    <location>
        <begin position="26"/>
        <end position="65"/>
    </location>
</feature>
<accession>A0A498SNV7</accession>
<feature type="non-terminal residue" evidence="2">
    <location>
        <position position="1"/>
    </location>
</feature>
<evidence type="ECO:0000313" key="3">
    <source>
        <dbReference type="Proteomes" id="UP000276991"/>
    </source>
</evidence>
<feature type="compositionally biased region" description="Low complexity" evidence="1">
    <location>
        <begin position="101"/>
        <end position="115"/>
    </location>
</feature>
<dbReference type="AlphaFoldDB" id="A0A498SNV7"/>
<dbReference type="EMBL" id="UPTC01005424">
    <property type="protein sequence ID" value="VBB35294.1"/>
    <property type="molecule type" value="Genomic_DNA"/>
</dbReference>
<name>A0A498SNV7_ACAVI</name>
<evidence type="ECO:0000313" key="2">
    <source>
        <dbReference type="EMBL" id="VBB35294.1"/>
    </source>
</evidence>
<reference evidence="2 3" key="1">
    <citation type="submission" date="2018-08" db="EMBL/GenBank/DDBJ databases">
        <authorList>
            <person name="Laetsch R D."/>
            <person name="Stevens L."/>
            <person name="Kumar S."/>
            <person name="Blaxter L. M."/>
        </authorList>
    </citation>
    <scope>NUCLEOTIDE SEQUENCE [LARGE SCALE GENOMIC DNA]</scope>
</reference>
<organism evidence="2 3">
    <name type="scientific">Acanthocheilonema viteae</name>
    <name type="common">Filarial nematode worm</name>
    <name type="synonym">Dipetalonema viteae</name>
    <dbReference type="NCBI Taxonomy" id="6277"/>
    <lineage>
        <taxon>Eukaryota</taxon>
        <taxon>Metazoa</taxon>
        <taxon>Ecdysozoa</taxon>
        <taxon>Nematoda</taxon>
        <taxon>Chromadorea</taxon>
        <taxon>Rhabditida</taxon>
        <taxon>Spirurina</taxon>
        <taxon>Spiruromorpha</taxon>
        <taxon>Filarioidea</taxon>
        <taxon>Onchocercidae</taxon>
        <taxon>Acanthocheilonema</taxon>
    </lineage>
</organism>
<sequence>IVGERVTHRDRLSQQHRPARPQSWASTISTDSIRSSDTTTDSSVVDGNGNNPNGNYCSSPSSGSPTFVPATSDEDPDNNIVTTDQLQTRSYSCPENSLGDLSLPSSSSSTTTTTTTTITIPSSEILNTIIPSSILAAKSVAATTTTSLNTIVESSSSTELFATI</sequence>
<feature type="region of interest" description="Disordered" evidence="1">
    <location>
        <begin position="1"/>
        <end position="115"/>
    </location>
</feature>
<evidence type="ECO:0000256" key="1">
    <source>
        <dbReference type="SAM" id="MobiDB-lite"/>
    </source>
</evidence>
<proteinExistence type="predicted"/>
<feature type="compositionally biased region" description="Basic and acidic residues" evidence="1">
    <location>
        <begin position="1"/>
        <end position="13"/>
    </location>
</feature>
<feature type="compositionally biased region" description="Polar residues" evidence="1">
    <location>
        <begin position="79"/>
        <end position="95"/>
    </location>
</feature>
<gene>
    <name evidence="2" type="ORF">NAV_LOCUS10085</name>
</gene>